<dbReference type="InterPro" id="IPR038177">
    <property type="entry name" value="IAT_beta_sf"/>
</dbReference>
<keyword evidence="3" id="KW-0677">Repeat</keyword>
<dbReference type="GO" id="GO:0009279">
    <property type="term" value="C:cell outer membrane"/>
    <property type="evidence" value="ECO:0007669"/>
    <property type="project" value="UniProtKB-SubCell"/>
</dbReference>
<feature type="domain" description="Big-1" evidence="7">
    <location>
        <begin position="610"/>
        <end position="700"/>
    </location>
</feature>
<evidence type="ECO:0000259" key="8">
    <source>
        <dbReference type="PROSITE" id="PS51782"/>
    </source>
</evidence>
<accession>A0A381KPY2</accession>
<feature type="domain" description="Big-1" evidence="7">
    <location>
        <begin position="912"/>
        <end position="1002"/>
    </location>
</feature>
<dbReference type="PROSITE" id="PS51127">
    <property type="entry name" value="BIG1"/>
    <property type="match status" value="9"/>
</dbReference>
<keyword evidence="6" id="KW-0812">Transmembrane</keyword>
<dbReference type="Proteomes" id="UP000255528">
    <property type="component" value="Unassembled WGS sequence"/>
</dbReference>
<reference evidence="9 10" key="1">
    <citation type="submission" date="2018-06" db="EMBL/GenBank/DDBJ databases">
        <authorList>
            <consortium name="Pathogen Informatics"/>
            <person name="Doyle S."/>
        </authorList>
    </citation>
    <scope>NUCLEOTIDE SEQUENCE [LARGE SCALE GENOMIC DNA]</scope>
    <source>
        <strain evidence="9 10">NCTC12119</strain>
    </source>
</reference>
<feature type="domain" description="LysM" evidence="8">
    <location>
        <begin position="53"/>
        <end position="101"/>
    </location>
</feature>
<keyword evidence="4 6" id="KW-0472">Membrane</keyword>
<evidence type="ECO:0000256" key="3">
    <source>
        <dbReference type="ARBA" id="ARBA00022737"/>
    </source>
</evidence>
<dbReference type="PROSITE" id="PS51782">
    <property type="entry name" value="LYSM"/>
    <property type="match status" value="1"/>
</dbReference>
<dbReference type="FunFam" id="2.40.160.160:FF:000001">
    <property type="entry name" value="Intimin-like inverse autotransporter SinH"/>
    <property type="match status" value="1"/>
</dbReference>
<keyword evidence="6" id="KW-1133">Transmembrane helix</keyword>
<feature type="domain" description="Big-1" evidence="7">
    <location>
        <begin position="1311"/>
        <end position="1400"/>
    </location>
</feature>
<dbReference type="FunFam" id="2.60.40.10:FF:000182">
    <property type="entry name" value="Gamma intimin"/>
    <property type="match status" value="5"/>
</dbReference>
<evidence type="ECO:0000256" key="2">
    <source>
        <dbReference type="ARBA" id="ARBA00010116"/>
    </source>
</evidence>
<keyword evidence="5" id="KW-0998">Cell outer membrane</keyword>
<evidence type="ECO:0000256" key="4">
    <source>
        <dbReference type="ARBA" id="ARBA00023136"/>
    </source>
</evidence>
<evidence type="ECO:0000313" key="10">
    <source>
        <dbReference type="Proteomes" id="UP000255528"/>
    </source>
</evidence>
<dbReference type="GO" id="GO:0007155">
    <property type="term" value="P:cell adhesion"/>
    <property type="evidence" value="ECO:0007669"/>
    <property type="project" value="InterPro"/>
</dbReference>
<dbReference type="InterPro" id="IPR013783">
    <property type="entry name" value="Ig-like_fold"/>
</dbReference>
<feature type="domain" description="Big-1" evidence="7">
    <location>
        <begin position="812"/>
        <end position="902"/>
    </location>
</feature>
<feature type="domain" description="Big-1" evidence="7">
    <location>
        <begin position="1012"/>
        <end position="1102"/>
    </location>
</feature>
<comment type="similarity">
    <text evidence="2">Belongs to the intimin/invasin family.</text>
</comment>
<name>A0A381KPY2_9ENTR</name>
<dbReference type="RefSeq" id="WP_115631950.1">
    <property type="nucleotide sequence ID" value="NZ_UIGI01000002.1"/>
</dbReference>
<dbReference type="Gene3D" id="2.40.160.160">
    <property type="entry name" value="Inverse autotransporter, beta-domain"/>
    <property type="match status" value="1"/>
</dbReference>
<dbReference type="InterPro" id="IPR008964">
    <property type="entry name" value="Invasin/intimin_cell_adhesion"/>
</dbReference>
<dbReference type="InterPro" id="IPR003344">
    <property type="entry name" value="Big_1_dom"/>
</dbReference>
<comment type="subcellular location">
    <subcellularLocation>
        <location evidence="1">Cell outer membrane</location>
    </subcellularLocation>
</comment>
<gene>
    <name evidence="9" type="ORF">NCTC12119_04733</name>
</gene>
<dbReference type="InterPro" id="IPR018392">
    <property type="entry name" value="LysM"/>
</dbReference>
<feature type="domain" description="Big-1" evidence="7">
    <location>
        <begin position="1112"/>
        <end position="1202"/>
    </location>
</feature>
<dbReference type="Gene3D" id="2.60.40.10">
    <property type="entry name" value="Immunoglobulins"/>
    <property type="match status" value="9"/>
</dbReference>
<proteinExistence type="inferred from homology"/>
<dbReference type="Pfam" id="PF11924">
    <property type="entry name" value="IAT_beta"/>
    <property type="match status" value="1"/>
</dbReference>
<feature type="domain" description="Big-1" evidence="7">
    <location>
        <begin position="710"/>
        <end position="802"/>
    </location>
</feature>
<dbReference type="InterPro" id="IPR003535">
    <property type="entry name" value="Intimin/invasin_bac"/>
</dbReference>
<dbReference type="PANTHER" id="PTHR39576">
    <property type="entry name" value="ATTACHING AND EFFACING PROTEIN HOMOLOG-RELATED-RELATED"/>
    <property type="match status" value="1"/>
</dbReference>
<evidence type="ECO:0000256" key="5">
    <source>
        <dbReference type="ARBA" id="ARBA00023237"/>
    </source>
</evidence>
<feature type="domain" description="Big-1" evidence="7">
    <location>
        <begin position="511"/>
        <end position="603"/>
    </location>
</feature>
<dbReference type="InterPro" id="IPR051715">
    <property type="entry name" value="Intimin-Invasin_domain"/>
</dbReference>
<evidence type="ECO:0000256" key="1">
    <source>
        <dbReference type="ARBA" id="ARBA00004442"/>
    </source>
</evidence>
<sequence>MNRSQRNFDCKNIALTWLIVVIQFIWPVTLAFAPVISVAAQDINQPMKGIRTIPYILGPNETVYTQAKKNHLTIEELKKLNQFRSFSKQFTQLTTGDELDIPAPENKFLMQSDEQPAGYDANIVGQDLSQAGSMLANSNASDAVASMARSQITDVANSNAQQWLSLFGTAKVKLSLDSNNDLDGSEIDWLAPIYDNKTNLLFTQLGARNQDGRNTVNMGVGFRTLTDQWMVGANTFFDNDITGKNRRLGAGFEAWRDYLKLSVNGYFALTDWHQSRDFDDYNERPANGFDIRSEAYLPSYPQLGGKLMYEKYYGDSVALTDKDSRSKNPQAVTLGVSFTPVPLLTVGVDHHKGESGDNDSSISLQLTYRPGMSLASHLDPNEVNNLRMLSGSRLDLVDRNNSIVLDYQKQDLMRITLPDRLSGASKQTIYLVAQVSSKYSVDHIEWDTAAVVAAGGVTTQLSSTTLAVTLPPYQAFGNNSYSVSGMAWDVKGNASERALSLLEVEKPIDMNITLKATIDGSPADGVTVNRVDAKVTDSNKQPVAGQSVTFSQAGNSAELTTTKAITDSTGLASTLLTSTKTGITNITGTLDSGESKTVDSTFVADMTNATLSLAVTKDNAMSNGTDTNTIEASLLDNSGNPLTGQVIIFSASHGATLDSSSATTDARGVAKIIVTNTVDGISTITAKINNLSQSVDTHFGVDNSSADITTQNITVLNDNAAADGVATDSVMVKVTDIHNTPMADQKVTFSVESGSAKAETTTRVSDSQGQASATFTSLKADTSVVHAQLANGQGQSIPISFIPDTGTATITSANLTVTADGAVANGTATNEVQAIVTDTAGNLVPGASVTFTATNGATVTTASATTGADGKATTTLTSLKAGDSSVTAGINGSSQTVKTTFVPDSSTATITSANLTVTADGAVANGTATNAVQAIVTDGRGQVVSGIGVTFSGTNGATMQPTVVFTDTNGIASATLTSLTAGESAVTAEVNGNSQTVKTMFIADASTATVISNNLTVTDDDAQADGTSTNTVQAIVTDAHDNVLSGITVKFSANNGGHIITDNIITDAQGKASTMLTNTTAGKTVVTATVNGTGTTVNTNFVPDAGTAVIKNGSLIVTIDGAVANGTATNAVQATVTDANNNPISGYVVTFVATNGAKVQTSNATTGADGKASTTLTSLTAGVSHVTAEAGTSSTMVNVSFTSDVSTATIVVVADSRAVVADGVTTATWTATVKDANNNLVSGMPITWKSSNNEITPLSATGTTGDSGAVTTTAKSLKSGDVVMTATLAAPAQSASAENVKFIGDTRTAVIDNLISDKISVVSDNADKATLSATVLDANNNLVPNAVVTWSTDNNQLQAGSTITDSKGVATVTIKGNTVSKTTITAAINNSKKKVSISFAFRSQEDWDPVSDDTNGNKYYGKSTSGTTHTGFIVLSGTTGPTTLQNSSSYGTKATLTTQMQDKQGNLHTVIFKGLRDNAAGACGYTEFNSIVACGGSPTVNPLLYFYASDNPGLPAGVYDGQLHFSAQDQNGTFAVEYIVSVKLTMK</sequence>
<protein>
    <submittedName>
        <fullName evidence="9">Invasin</fullName>
    </submittedName>
</protein>
<feature type="domain" description="Big-1" evidence="7">
    <location>
        <begin position="1209"/>
        <end position="1303"/>
    </location>
</feature>
<evidence type="ECO:0000259" key="7">
    <source>
        <dbReference type="PROSITE" id="PS51127"/>
    </source>
</evidence>
<feature type="transmembrane region" description="Helical" evidence="6">
    <location>
        <begin position="12"/>
        <end position="36"/>
    </location>
</feature>
<dbReference type="PANTHER" id="PTHR39576:SF2">
    <property type="entry name" value="ATTACHING AND EFFACING PROTEIN HOMOLOG-RELATED"/>
    <property type="match status" value="1"/>
</dbReference>
<dbReference type="SUPFAM" id="SSF49373">
    <property type="entry name" value="Invasin/intimin cell-adhesion fragments"/>
    <property type="match status" value="9"/>
</dbReference>
<dbReference type="EMBL" id="UIGI01000002">
    <property type="protein sequence ID" value="SUY92705.1"/>
    <property type="molecule type" value="Genomic_DNA"/>
</dbReference>
<evidence type="ECO:0000313" key="9">
    <source>
        <dbReference type="EMBL" id="SUY92705.1"/>
    </source>
</evidence>
<organism evidence="9 10">
    <name type="scientific">Buttiauxella agrestis</name>
    <dbReference type="NCBI Taxonomy" id="82977"/>
    <lineage>
        <taxon>Bacteria</taxon>
        <taxon>Pseudomonadati</taxon>
        <taxon>Pseudomonadota</taxon>
        <taxon>Gammaproteobacteria</taxon>
        <taxon>Enterobacterales</taxon>
        <taxon>Enterobacteriaceae</taxon>
        <taxon>Buttiauxella</taxon>
    </lineage>
</organism>
<evidence type="ECO:0000256" key="6">
    <source>
        <dbReference type="SAM" id="Phobius"/>
    </source>
</evidence>
<dbReference type="Pfam" id="PF02369">
    <property type="entry name" value="Big_1"/>
    <property type="match status" value="9"/>
</dbReference>
<dbReference type="InterPro" id="IPR024519">
    <property type="entry name" value="IAT_beta"/>
</dbReference>
<dbReference type="SMART" id="SM00634">
    <property type="entry name" value="BID_1"/>
    <property type="match status" value="9"/>
</dbReference>
<dbReference type="PRINTS" id="PR01369">
    <property type="entry name" value="INTIMIN"/>
</dbReference>